<accession>A0A9X0XEA6</accession>
<keyword evidence="2" id="KW-0812">Transmembrane</keyword>
<gene>
    <name evidence="3" type="ORF">JI742_00525</name>
</gene>
<evidence type="ECO:0000256" key="2">
    <source>
        <dbReference type="SAM" id="Phobius"/>
    </source>
</evidence>
<protein>
    <recommendedName>
        <fullName evidence="5">Cyd operon protein YbgE</fullName>
    </recommendedName>
</protein>
<dbReference type="Pfam" id="PF09600">
    <property type="entry name" value="Cyd_oper_YbgE"/>
    <property type="match status" value="1"/>
</dbReference>
<feature type="compositionally biased region" description="Low complexity" evidence="1">
    <location>
        <begin position="11"/>
        <end position="20"/>
    </location>
</feature>
<evidence type="ECO:0000313" key="4">
    <source>
        <dbReference type="Proteomes" id="UP000643207"/>
    </source>
</evidence>
<evidence type="ECO:0000313" key="3">
    <source>
        <dbReference type="EMBL" id="MBL0718363.1"/>
    </source>
</evidence>
<keyword evidence="2" id="KW-0472">Membrane</keyword>
<evidence type="ECO:0000256" key="1">
    <source>
        <dbReference type="SAM" id="MobiDB-lite"/>
    </source>
</evidence>
<reference evidence="3 4" key="1">
    <citation type="submission" date="2021-01" db="EMBL/GenBank/DDBJ databases">
        <title>Piscinibacter sp. Jin2 Genome sequencing and assembly.</title>
        <authorList>
            <person name="Kim I."/>
        </authorList>
    </citation>
    <scope>NUCLEOTIDE SEQUENCE [LARGE SCALE GENOMIC DNA]</scope>
    <source>
        <strain evidence="3 4">Jin2</strain>
    </source>
</reference>
<organism evidence="3 4">
    <name type="scientific">Aquariibacter lacus</name>
    <dbReference type="NCBI Taxonomy" id="2801332"/>
    <lineage>
        <taxon>Bacteria</taxon>
        <taxon>Pseudomonadati</taxon>
        <taxon>Pseudomonadota</taxon>
        <taxon>Betaproteobacteria</taxon>
        <taxon>Burkholderiales</taxon>
        <taxon>Sphaerotilaceae</taxon>
        <taxon>Aquariibacter</taxon>
    </lineage>
</organism>
<dbReference type="AlphaFoldDB" id="A0A9X0XEA6"/>
<proteinExistence type="predicted"/>
<feature type="compositionally biased region" description="Pro residues" evidence="1">
    <location>
        <begin position="1"/>
        <end position="10"/>
    </location>
</feature>
<keyword evidence="4" id="KW-1185">Reference proteome</keyword>
<feature type="transmembrane region" description="Helical" evidence="2">
    <location>
        <begin position="40"/>
        <end position="61"/>
    </location>
</feature>
<sequence>MKPAPPPTAPAPAEATRAATAPPPPRASDAEAAAAPSSRLHLPCLLLGLGLMLAGTLYPPLFADAQGKADHGLAMLFFWSMSAGFIRGVGFVPRAWLWRLLFSPAACLVALLAALGLKLSG</sequence>
<dbReference type="RefSeq" id="WP_201822949.1">
    <property type="nucleotide sequence ID" value="NZ_JAERRA010000001.1"/>
</dbReference>
<evidence type="ECO:0008006" key="5">
    <source>
        <dbReference type="Google" id="ProtNLM"/>
    </source>
</evidence>
<keyword evidence="2" id="KW-1133">Transmembrane helix</keyword>
<comment type="caution">
    <text evidence="3">The sequence shown here is derived from an EMBL/GenBank/DDBJ whole genome shotgun (WGS) entry which is preliminary data.</text>
</comment>
<dbReference type="EMBL" id="JAERRA010000001">
    <property type="protein sequence ID" value="MBL0718363.1"/>
    <property type="molecule type" value="Genomic_DNA"/>
</dbReference>
<dbReference type="Proteomes" id="UP000643207">
    <property type="component" value="Unassembled WGS sequence"/>
</dbReference>
<dbReference type="InterPro" id="IPR011846">
    <property type="entry name" value="Cyd_oper_YbgE"/>
</dbReference>
<feature type="transmembrane region" description="Helical" evidence="2">
    <location>
        <begin position="96"/>
        <end position="117"/>
    </location>
</feature>
<feature type="region of interest" description="Disordered" evidence="1">
    <location>
        <begin position="1"/>
        <end position="34"/>
    </location>
</feature>
<feature type="transmembrane region" description="Helical" evidence="2">
    <location>
        <begin position="73"/>
        <end position="90"/>
    </location>
</feature>
<name>A0A9X0XEA6_9BURK</name>